<keyword evidence="7" id="KW-0479">Metal-binding</keyword>
<evidence type="ECO:0000256" key="5">
    <source>
        <dbReference type="ARBA" id="ARBA00012731"/>
    </source>
</evidence>
<evidence type="ECO:0000256" key="11">
    <source>
        <dbReference type="ARBA" id="ARBA00032065"/>
    </source>
</evidence>
<evidence type="ECO:0000259" key="12">
    <source>
        <dbReference type="Pfam" id="PF02878"/>
    </source>
</evidence>
<evidence type="ECO:0000256" key="7">
    <source>
        <dbReference type="ARBA" id="ARBA00022723"/>
    </source>
</evidence>
<sequence length="707" mass="76832">MRAAGRRGQHARSPVYAPPLVARVGDGRLTGSVSRGSRGVRVHTQRINLSMCVSVCFHPQTLMWCVRSPSPSPSPCASPAATPLPLTHSLCSFPYRLVSSIPFLCSAPLPCSAPPRCLPMATPPPIPLLDTASLRQAALRFPPPAGVKFSYGTAGFRTDAALLPSTIFRMGVLAALRSICTQGITGLMLTASHNPVHENGVKLVDPSGGMLAVSWESYSDLLANAPDADNFVQAVEDIIRNEKIQERGKSGEKVLLGRDTRPSGQSLLEAAFKGVEAVRGVEAQDMGILTTPQLHWMVRCINKRVPATESDYFRTLSKAFSTLSDLRPSGLGECTDHENLIVDAANGVGADKLFQLQKVTPSLRVQVRNSGLEGEGLLNDGVGADFVQKEKIPPRGFDASSDSSKRCASLDGDADRLVYFYISPMEQTDATSACLQLLDGDKIATLFSSYIMDQLQILRGKSLLSGAIPNTEIPGFGTVKVAVIQTAYANGASTKYIKQVLGLEVALTPTGVKHLHKRAAQYDVGIYFEANGHGTILFSDNFLQWLHDAASLEEEGQRKQAARRLVAVSEMVNQAVGDALSSILMVESVLRYRNWSLQQWNALYTDLPSRQLKVTVADRSVFKTTDAETKVAFPSLLQGAIDTLVGEYCRTLEVVMEFVALKVVGNFLCFMLVILSYQEVHNWKSNISFGQSREVRGRKGFCEAIRN</sequence>
<feature type="domain" description="Phosphoacetylglucosamine mutase AMG1" evidence="13">
    <location>
        <begin position="439"/>
        <end position="595"/>
    </location>
</feature>
<dbReference type="InterPro" id="IPR005844">
    <property type="entry name" value="A-D-PHexomutase_a/b/a-I"/>
</dbReference>
<evidence type="ECO:0000256" key="2">
    <source>
        <dbReference type="ARBA" id="ARBA00001946"/>
    </source>
</evidence>
<evidence type="ECO:0000259" key="13">
    <source>
        <dbReference type="Pfam" id="PF21404"/>
    </source>
</evidence>
<proteinExistence type="inferred from homology"/>
<dbReference type="FunFam" id="3.40.120.10:FF:000013">
    <property type="entry name" value="Phosphoacetylglucosamine mutase"/>
    <property type="match status" value="1"/>
</dbReference>
<comment type="similarity">
    <text evidence="4">Belongs to the phosphohexose mutase family.</text>
</comment>
<dbReference type="Gene3D" id="3.40.120.10">
    <property type="entry name" value="Alpha-D-Glucose-1,6-Bisphosphate, subunit A, domain 3"/>
    <property type="match status" value="1"/>
</dbReference>
<dbReference type="GO" id="GO:0004610">
    <property type="term" value="F:phosphoacetylglucosamine mutase activity"/>
    <property type="evidence" value="ECO:0007669"/>
    <property type="project" value="UniProtKB-EC"/>
</dbReference>
<name>A0A8T0H321_CERPU</name>
<accession>A0A8T0H321</accession>
<keyword evidence="16" id="KW-1185">Reference proteome</keyword>
<dbReference type="Gene3D" id="3.30.310.50">
    <property type="entry name" value="Alpha-D-phosphohexomutase, C-terminal domain"/>
    <property type="match status" value="1"/>
</dbReference>
<evidence type="ECO:0000256" key="3">
    <source>
        <dbReference type="ARBA" id="ARBA00004865"/>
    </source>
</evidence>
<protein>
    <recommendedName>
        <fullName evidence="5">phosphoacetylglucosamine mutase</fullName>
        <ecNumber evidence="5">5.4.2.3</ecNumber>
    </recommendedName>
    <alternativeName>
        <fullName evidence="11">Acetylglucosamine phosphomutase</fullName>
    </alternativeName>
    <alternativeName>
        <fullName evidence="10">N-acetylglucosamine-phosphate mutase</fullName>
    </alternativeName>
</protein>
<gene>
    <name evidence="15" type="ORF">KC19_7G000200</name>
</gene>
<dbReference type="InterPro" id="IPR016657">
    <property type="entry name" value="PAGM"/>
</dbReference>
<dbReference type="PROSITE" id="PS00710">
    <property type="entry name" value="PGM_PMM"/>
    <property type="match status" value="1"/>
</dbReference>
<dbReference type="AlphaFoldDB" id="A0A8T0H321"/>
<dbReference type="GO" id="GO:0000287">
    <property type="term" value="F:magnesium ion binding"/>
    <property type="evidence" value="ECO:0007669"/>
    <property type="project" value="InterPro"/>
</dbReference>
<evidence type="ECO:0000256" key="9">
    <source>
        <dbReference type="ARBA" id="ARBA00023235"/>
    </source>
</evidence>
<dbReference type="GO" id="GO:0016740">
    <property type="term" value="F:transferase activity"/>
    <property type="evidence" value="ECO:0007669"/>
    <property type="project" value="InterPro"/>
</dbReference>
<dbReference type="Pfam" id="PF21404">
    <property type="entry name" value="AMG1_III"/>
    <property type="match status" value="1"/>
</dbReference>
<dbReference type="InterPro" id="IPR049023">
    <property type="entry name" value="AMG1_II"/>
</dbReference>
<keyword evidence="8" id="KW-0460">Magnesium</keyword>
<dbReference type="InterPro" id="IPR049022">
    <property type="entry name" value="AMG1_III"/>
</dbReference>
<evidence type="ECO:0000313" key="15">
    <source>
        <dbReference type="EMBL" id="KAG0565593.1"/>
    </source>
</evidence>
<evidence type="ECO:0000259" key="14">
    <source>
        <dbReference type="Pfam" id="PF21405"/>
    </source>
</evidence>
<feature type="domain" description="Alpha-D-phosphohexomutase alpha/beta/alpha" evidence="12">
    <location>
        <begin position="184"/>
        <end position="212"/>
    </location>
</feature>
<dbReference type="InterPro" id="IPR001917">
    <property type="entry name" value="Aminotrans_II_pyridoxalP_BS"/>
</dbReference>
<dbReference type="Pfam" id="PF21405">
    <property type="entry name" value="AMG1_II"/>
    <property type="match status" value="1"/>
</dbReference>
<dbReference type="PANTHER" id="PTHR45955:SF1">
    <property type="entry name" value="PHOSPHOACETYLGLUCOSAMINE MUTASE"/>
    <property type="match status" value="1"/>
</dbReference>
<comment type="pathway">
    <text evidence="3">Nucleotide-sugar biosynthesis; UDP-N-acetyl-alpha-D-glucosamine biosynthesis; N-acetyl-alpha-D-glucosamine 1-phosphate from alpha-D-glucosamine 6-phosphate (route I): step 2/2.</text>
</comment>
<comment type="cofactor">
    <cofactor evidence="2">
        <name>Mg(2+)</name>
        <dbReference type="ChEBI" id="CHEBI:18420"/>
    </cofactor>
</comment>
<dbReference type="InterPro" id="IPR016066">
    <property type="entry name" value="A-D-PHexomutase_CS"/>
</dbReference>
<organism evidence="15 16">
    <name type="scientific">Ceratodon purpureus</name>
    <name type="common">Fire moss</name>
    <name type="synonym">Dicranum purpureum</name>
    <dbReference type="NCBI Taxonomy" id="3225"/>
    <lineage>
        <taxon>Eukaryota</taxon>
        <taxon>Viridiplantae</taxon>
        <taxon>Streptophyta</taxon>
        <taxon>Embryophyta</taxon>
        <taxon>Bryophyta</taxon>
        <taxon>Bryophytina</taxon>
        <taxon>Bryopsida</taxon>
        <taxon>Dicranidae</taxon>
        <taxon>Pseudoditrichales</taxon>
        <taxon>Ditrichaceae</taxon>
        <taxon>Ceratodon</taxon>
    </lineage>
</organism>
<dbReference type="GO" id="GO:0005975">
    <property type="term" value="P:carbohydrate metabolic process"/>
    <property type="evidence" value="ECO:0007669"/>
    <property type="project" value="InterPro"/>
</dbReference>
<dbReference type="EC" id="5.4.2.3" evidence="5"/>
<comment type="caution">
    <text evidence="15">The sequence shown here is derived from an EMBL/GenBank/DDBJ whole genome shotgun (WGS) entry which is preliminary data.</text>
</comment>
<evidence type="ECO:0000256" key="6">
    <source>
        <dbReference type="ARBA" id="ARBA00022553"/>
    </source>
</evidence>
<evidence type="ECO:0000256" key="8">
    <source>
        <dbReference type="ARBA" id="ARBA00022842"/>
    </source>
</evidence>
<evidence type="ECO:0000256" key="1">
    <source>
        <dbReference type="ARBA" id="ARBA00000558"/>
    </source>
</evidence>
<keyword evidence="9" id="KW-0413">Isomerase</keyword>
<dbReference type="Proteomes" id="UP000822688">
    <property type="component" value="Chromosome 7"/>
</dbReference>
<dbReference type="Pfam" id="PF02878">
    <property type="entry name" value="PGM_PMM_I"/>
    <property type="match status" value="2"/>
</dbReference>
<dbReference type="InterPro" id="IPR016055">
    <property type="entry name" value="A-D-PHexomutase_a/b/a-I/II/III"/>
</dbReference>
<dbReference type="PANTHER" id="PTHR45955">
    <property type="entry name" value="PHOSPHOACETYLGLUCOSAMINE MUTASE"/>
    <property type="match status" value="1"/>
</dbReference>
<reference evidence="15" key="1">
    <citation type="submission" date="2020-06" db="EMBL/GenBank/DDBJ databases">
        <title>WGS assembly of Ceratodon purpureus strain R40.</title>
        <authorList>
            <person name="Carey S.B."/>
            <person name="Jenkins J."/>
            <person name="Shu S."/>
            <person name="Lovell J.T."/>
            <person name="Sreedasyam A."/>
            <person name="Maumus F."/>
            <person name="Tiley G.P."/>
            <person name="Fernandez-Pozo N."/>
            <person name="Barry K."/>
            <person name="Chen C."/>
            <person name="Wang M."/>
            <person name="Lipzen A."/>
            <person name="Daum C."/>
            <person name="Saski C.A."/>
            <person name="Payton A.C."/>
            <person name="Mcbreen J.C."/>
            <person name="Conrad R.E."/>
            <person name="Kollar L.M."/>
            <person name="Olsson S."/>
            <person name="Huttunen S."/>
            <person name="Landis J.B."/>
            <person name="Wickett N.J."/>
            <person name="Johnson M.G."/>
            <person name="Rensing S.A."/>
            <person name="Grimwood J."/>
            <person name="Schmutz J."/>
            <person name="Mcdaniel S.F."/>
        </authorList>
    </citation>
    <scope>NUCLEOTIDE SEQUENCE</scope>
    <source>
        <strain evidence="15">R40</strain>
    </source>
</reference>
<dbReference type="EMBL" id="CM026428">
    <property type="protein sequence ID" value="KAG0565593.1"/>
    <property type="molecule type" value="Genomic_DNA"/>
</dbReference>
<dbReference type="PROSITE" id="PS00599">
    <property type="entry name" value="AA_TRANSFER_CLASS_2"/>
    <property type="match status" value="1"/>
</dbReference>
<keyword evidence="6" id="KW-0597">Phosphoprotein</keyword>
<dbReference type="CDD" id="cd03086">
    <property type="entry name" value="PGM3"/>
    <property type="match status" value="1"/>
</dbReference>
<feature type="domain" description="Phosphoacetylglucosamine mutase AMG1" evidence="14">
    <location>
        <begin position="307"/>
        <end position="418"/>
    </location>
</feature>
<feature type="domain" description="Alpha-D-phosphohexomutase alpha/beta/alpha" evidence="12">
    <location>
        <begin position="229"/>
        <end position="300"/>
    </location>
</feature>
<dbReference type="SUPFAM" id="SSF53738">
    <property type="entry name" value="Phosphoglucomutase, first 3 domains"/>
    <property type="match status" value="2"/>
</dbReference>
<evidence type="ECO:0000313" key="16">
    <source>
        <dbReference type="Proteomes" id="UP000822688"/>
    </source>
</evidence>
<comment type="catalytic activity">
    <reaction evidence="1">
        <text>N-acetyl-alpha-D-glucosamine 1-phosphate = N-acetyl-D-glucosamine 6-phosphate</text>
        <dbReference type="Rhea" id="RHEA:23804"/>
        <dbReference type="ChEBI" id="CHEBI:57513"/>
        <dbReference type="ChEBI" id="CHEBI:57776"/>
        <dbReference type="EC" id="5.4.2.3"/>
    </reaction>
</comment>
<evidence type="ECO:0000256" key="4">
    <source>
        <dbReference type="ARBA" id="ARBA00010231"/>
    </source>
</evidence>
<evidence type="ECO:0000256" key="10">
    <source>
        <dbReference type="ARBA" id="ARBA00031926"/>
    </source>
</evidence>
<dbReference type="GO" id="GO:0006048">
    <property type="term" value="P:UDP-N-acetylglucosamine biosynthetic process"/>
    <property type="evidence" value="ECO:0007669"/>
    <property type="project" value="TreeGrafter"/>
</dbReference>